<feature type="repeat" description="Solcar" evidence="10">
    <location>
        <begin position="195"/>
        <end position="303"/>
    </location>
</feature>
<dbReference type="PANTHER" id="PTHR45939">
    <property type="entry name" value="PEROXISOMAL MEMBRANE PROTEIN PMP34-RELATED"/>
    <property type="match status" value="1"/>
</dbReference>
<evidence type="ECO:0000256" key="1">
    <source>
        <dbReference type="ARBA" id="ARBA00004448"/>
    </source>
</evidence>
<dbReference type="GO" id="GO:0005743">
    <property type="term" value="C:mitochondrial inner membrane"/>
    <property type="evidence" value="ECO:0007669"/>
    <property type="project" value="UniProtKB-SubCell"/>
</dbReference>
<accession>A0A2C5XUX0</accession>
<dbReference type="Gene3D" id="1.50.40.10">
    <property type="entry name" value="Mitochondrial carrier domain"/>
    <property type="match status" value="2"/>
</dbReference>
<dbReference type="InterPro" id="IPR023395">
    <property type="entry name" value="MCP_dom_sf"/>
</dbReference>
<keyword evidence="8" id="KW-0496">Mitochondrion</keyword>
<dbReference type="InterPro" id="IPR018108">
    <property type="entry name" value="MCP_transmembrane"/>
</dbReference>
<keyword evidence="14" id="KW-1185">Reference proteome</keyword>
<keyword evidence="5" id="KW-0677">Repeat</keyword>
<dbReference type="Proteomes" id="UP000226192">
    <property type="component" value="Unassembled WGS sequence"/>
</dbReference>
<evidence type="ECO:0000256" key="5">
    <source>
        <dbReference type="ARBA" id="ARBA00022737"/>
    </source>
</evidence>
<dbReference type="InterPro" id="IPR052217">
    <property type="entry name" value="Mito/Peroxisomal_Carrier"/>
</dbReference>
<evidence type="ECO:0000256" key="2">
    <source>
        <dbReference type="ARBA" id="ARBA00006375"/>
    </source>
</evidence>
<dbReference type="AlphaFoldDB" id="A0A2C5XUX0"/>
<evidence type="ECO:0008006" key="15">
    <source>
        <dbReference type="Google" id="ProtNLM"/>
    </source>
</evidence>
<reference evidence="13 14" key="1">
    <citation type="submission" date="2017-06" db="EMBL/GenBank/DDBJ databases">
        <title>Ant-infecting Ophiocordyceps genomes reveal a high diversity of potential behavioral manipulation genes and a possible major role for enterotoxins.</title>
        <authorList>
            <person name="De Bekker C."/>
            <person name="Evans H.C."/>
            <person name="Brachmann A."/>
            <person name="Hughes D.P."/>
        </authorList>
    </citation>
    <scope>NUCLEOTIDE SEQUENCE [LARGE SCALE GENOMIC DNA]</scope>
    <source>
        <strain evidence="13 14">Map64</strain>
    </source>
</reference>
<evidence type="ECO:0000313" key="14">
    <source>
        <dbReference type="Proteomes" id="UP000226192"/>
    </source>
</evidence>
<evidence type="ECO:0000256" key="10">
    <source>
        <dbReference type="PROSITE-ProRule" id="PRU00282"/>
    </source>
</evidence>
<evidence type="ECO:0000256" key="8">
    <source>
        <dbReference type="ARBA" id="ARBA00023128"/>
    </source>
</evidence>
<dbReference type="PRINTS" id="PR00926">
    <property type="entry name" value="MITOCARRIER"/>
</dbReference>
<comment type="similarity">
    <text evidence="2 11">Belongs to the mitochondrial carrier (TC 2.A.29) family.</text>
</comment>
<keyword evidence="4 10" id="KW-0812">Transmembrane</keyword>
<organism evidence="13 14">
    <name type="scientific">Ophiocordyceps australis</name>
    <dbReference type="NCBI Taxonomy" id="1399860"/>
    <lineage>
        <taxon>Eukaryota</taxon>
        <taxon>Fungi</taxon>
        <taxon>Dikarya</taxon>
        <taxon>Ascomycota</taxon>
        <taxon>Pezizomycotina</taxon>
        <taxon>Sordariomycetes</taxon>
        <taxon>Hypocreomycetidae</taxon>
        <taxon>Hypocreales</taxon>
        <taxon>Ophiocordycipitaceae</taxon>
        <taxon>Ophiocordyceps</taxon>
    </lineage>
</organism>
<protein>
    <recommendedName>
        <fullName evidence="15">Peroxisomal adenine nucleotide transporter 1</fullName>
    </recommendedName>
</protein>
<evidence type="ECO:0000256" key="11">
    <source>
        <dbReference type="RuleBase" id="RU000488"/>
    </source>
</evidence>
<dbReference type="SUPFAM" id="SSF103506">
    <property type="entry name" value="Mitochondrial carrier"/>
    <property type="match status" value="1"/>
</dbReference>
<evidence type="ECO:0000256" key="4">
    <source>
        <dbReference type="ARBA" id="ARBA00022692"/>
    </source>
</evidence>
<keyword evidence="3 11" id="KW-0813">Transport</keyword>
<dbReference type="InterPro" id="IPR002067">
    <property type="entry name" value="MCP"/>
</dbReference>
<gene>
    <name evidence="13" type="ORF">CDD81_833</name>
</gene>
<dbReference type="PANTHER" id="PTHR45939:SF2">
    <property type="entry name" value="CARRIER PROTEIN, PUTATIVE (AFU_ORTHOLOGUE AFUA_2G13870)-RELATED"/>
    <property type="match status" value="1"/>
</dbReference>
<feature type="repeat" description="Solcar" evidence="10">
    <location>
        <begin position="8"/>
        <end position="94"/>
    </location>
</feature>
<dbReference type="PROSITE" id="PS50920">
    <property type="entry name" value="SOLCAR"/>
    <property type="match status" value="3"/>
</dbReference>
<sequence length="324" mass="35064">MSPSNAALDALGHAISGAAGTAVATAAVYPLDLVTTRLKTQRGQRPYKGVFDALGSIVKEDGISALYKGLGPDVAKSVVDSFLFFGLYSYLRSHNRHPSVVRELLMGALAGAGSRALTTPISNVVARMQLSSRTQTLRQTLADIYNQSGLAGLWAGYSATLVLAISPSITFFINRRLAKRILPALEEEDVPIASIAFLLAAFSKATATALTYPFQTAKTRLMVSQSDSLDSTCAMSGNDKPKRRASPLQYLVDSLRHSILSVVLQIIHREGVRALYHGLQGELLKGFFSHGITMLTKGLLHRLVIRLYLLAKSKRLQGGRMHIK</sequence>
<comment type="subcellular location">
    <subcellularLocation>
        <location evidence="1">Mitochondrion inner membrane</location>
        <topology evidence="1">Multi-pass membrane protein</topology>
    </subcellularLocation>
</comment>
<feature type="repeat" description="Solcar" evidence="10">
    <location>
        <begin position="98"/>
        <end position="181"/>
    </location>
</feature>
<evidence type="ECO:0000313" key="13">
    <source>
        <dbReference type="EMBL" id="PHH61065.1"/>
    </source>
</evidence>
<dbReference type="EMBL" id="NJET01000118">
    <property type="protein sequence ID" value="PHH61065.1"/>
    <property type="molecule type" value="Genomic_DNA"/>
</dbReference>
<name>A0A2C5XUX0_9HYPO</name>
<dbReference type="STRING" id="1399860.A0A2C5XUX0"/>
<keyword evidence="7 12" id="KW-1133">Transmembrane helix</keyword>
<evidence type="ECO:0000256" key="6">
    <source>
        <dbReference type="ARBA" id="ARBA00022792"/>
    </source>
</evidence>
<proteinExistence type="inferred from homology"/>
<evidence type="ECO:0000256" key="7">
    <source>
        <dbReference type="ARBA" id="ARBA00022989"/>
    </source>
</evidence>
<dbReference type="OrthoDB" id="18574at2759"/>
<evidence type="ECO:0000256" key="3">
    <source>
        <dbReference type="ARBA" id="ARBA00022448"/>
    </source>
</evidence>
<dbReference type="Pfam" id="PF00153">
    <property type="entry name" value="Mito_carr"/>
    <property type="match status" value="3"/>
</dbReference>
<keyword evidence="6" id="KW-0999">Mitochondrion inner membrane</keyword>
<keyword evidence="9 10" id="KW-0472">Membrane</keyword>
<comment type="caution">
    <text evidence="13">The sequence shown here is derived from an EMBL/GenBank/DDBJ whole genome shotgun (WGS) entry which is preliminary data.</text>
</comment>
<dbReference type="GO" id="GO:0015217">
    <property type="term" value="F:ADP transmembrane transporter activity"/>
    <property type="evidence" value="ECO:0007669"/>
    <property type="project" value="TreeGrafter"/>
</dbReference>
<feature type="transmembrane region" description="Helical" evidence="12">
    <location>
        <begin position="154"/>
        <end position="173"/>
    </location>
</feature>
<evidence type="ECO:0000256" key="12">
    <source>
        <dbReference type="SAM" id="Phobius"/>
    </source>
</evidence>
<evidence type="ECO:0000256" key="9">
    <source>
        <dbReference type="ARBA" id="ARBA00023136"/>
    </source>
</evidence>